<keyword evidence="7" id="KW-0808">Transferase</keyword>
<dbReference type="SUPFAM" id="SSF57845">
    <property type="entry name" value="B-box zinc-binding domain"/>
    <property type="match status" value="1"/>
</dbReference>
<dbReference type="InterPro" id="IPR017907">
    <property type="entry name" value="Znf_RING_CS"/>
</dbReference>
<dbReference type="Gene3D" id="3.30.40.10">
    <property type="entry name" value="Zinc/RING finger domain, C3HC4 (zinc finger)"/>
    <property type="match status" value="1"/>
</dbReference>
<reference evidence="7 8" key="1">
    <citation type="submission" date="2020-06" db="EMBL/GenBank/DDBJ databases">
        <authorList>
            <person name="Li R."/>
            <person name="Bekaert M."/>
        </authorList>
    </citation>
    <scope>NUCLEOTIDE SEQUENCE [LARGE SCALE GENOMIC DNA]</scope>
    <source>
        <strain evidence="8">wild</strain>
    </source>
</reference>
<feature type="domain" description="RING-type" evidence="5">
    <location>
        <begin position="17"/>
        <end position="64"/>
    </location>
</feature>
<keyword evidence="3" id="KW-0862">Zinc</keyword>
<dbReference type="InterPro" id="IPR001841">
    <property type="entry name" value="Znf_RING"/>
</dbReference>
<dbReference type="Proteomes" id="UP000507470">
    <property type="component" value="Unassembled WGS sequence"/>
</dbReference>
<feature type="domain" description="B box-type" evidence="6">
    <location>
        <begin position="100"/>
        <end position="150"/>
    </location>
</feature>
<evidence type="ECO:0000256" key="1">
    <source>
        <dbReference type="ARBA" id="ARBA00022723"/>
    </source>
</evidence>
<dbReference type="GO" id="GO:0061630">
    <property type="term" value="F:ubiquitin protein ligase activity"/>
    <property type="evidence" value="ECO:0007669"/>
    <property type="project" value="UniProtKB-EC"/>
</dbReference>
<name>A0A6J8DG45_MYTCO</name>
<keyword evidence="2 4" id="KW-0863">Zinc-finger</keyword>
<dbReference type="CDD" id="cd19756">
    <property type="entry name" value="Bbox2"/>
    <property type="match status" value="1"/>
</dbReference>
<dbReference type="SMART" id="SM00184">
    <property type="entry name" value="RING"/>
    <property type="match status" value="1"/>
</dbReference>
<dbReference type="PROSITE" id="PS50089">
    <property type="entry name" value="ZF_RING_2"/>
    <property type="match status" value="1"/>
</dbReference>
<evidence type="ECO:0000259" key="6">
    <source>
        <dbReference type="PROSITE" id="PS50119"/>
    </source>
</evidence>
<dbReference type="CDD" id="cd19757">
    <property type="entry name" value="Bbox1"/>
    <property type="match status" value="1"/>
</dbReference>
<evidence type="ECO:0000256" key="3">
    <source>
        <dbReference type="ARBA" id="ARBA00022833"/>
    </source>
</evidence>
<dbReference type="InterPro" id="IPR000315">
    <property type="entry name" value="Znf_B-box"/>
</dbReference>
<evidence type="ECO:0000313" key="8">
    <source>
        <dbReference type="Proteomes" id="UP000507470"/>
    </source>
</evidence>
<dbReference type="SMART" id="SM00336">
    <property type="entry name" value="BBOX"/>
    <property type="match status" value="2"/>
</dbReference>
<evidence type="ECO:0000259" key="5">
    <source>
        <dbReference type="PROSITE" id="PS50089"/>
    </source>
</evidence>
<evidence type="ECO:0000256" key="2">
    <source>
        <dbReference type="ARBA" id="ARBA00022771"/>
    </source>
</evidence>
<dbReference type="PANTHER" id="PTHR25462:SF296">
    <property type="entry name" value="MEIOTIC P26, ISOFORM F"/>
    <property type="match status" value="1"/>
</dbReference>
<evidence type="ECO:0000256" key="4">
    <source>
        <dbReference type="PROSITE-ProRule" id="PRU00024"/>
    </source>
</evidence>
<dbReference type="InterPro" id="IPR013083">
    <property type="entry name" value="Znf_RING/FYVE/PHD"/>
</dbReference>
<dbReference type="Gene3D" id="3.30.160.60">
    <property type="entry name" value="Classic Zinc Finger"/>
    <property type="match status" value="1"/>
</dbReference>
<dbReference type="EC" id="2.3.2.27" evidence="7"/>
<feature type="domain" description="B box-type" evidence="6">
    <location>
        <begin position="163"/>
        <end position="204"/>
    </location>
</feature>
<dbReference type="InterPro" id="IPR047153">
    <property type="entry name" value="TRIM45/56/19-like"/>
</dbReference>
<evidence type="ECO:0000313" key="7">
    <source>
        <dbReference type="EMBL" id="CAC5407036.1"/>
    </source>
</evidence>
<proteinExistence type="predicted"/>
<keyword evidence="8" id="KW-1185">Reference proteome</keyword>
<dbReference type="OrthoDB" id="9992988at2759"/>
<dbReference type="AlphaFoldDB" id="A0A6J8DG45"/>
<gene>
    <name evidence="7" type="ORF">MCOR_40548</name>
</gene>
<organism evidence="7 8">
    <name type="scientific">Mytilus coruscus</name>
    <name type="common">Sea mussel</name>
    <dbReference type="NCBI Taxonomy" id="42192"/>
    <lineage>
        <taxon>Eukaryota</taxon>
        <taxon>Metazoa</taxon>
        <taxon>Spiralia</taxon>
        <taxon>Lophotrochozoa</taxon>
        <taxon>Mollusca</taxon>
        <taxon>Bivalvia</taxon>
        <taxon>Autobranchia</taxon>
        <taxon>Pteriomorphia</taxon>
        <taxon>Mytilida</taxon>
        <taxon>Mytiloidea</taxon>
        <taxon>Mytilidae</taxon>
        <taxon>Mytilinae</taxon>
        <taxon>Mytilus</taxon>
    </lineage>
</organism>
<dbReference type="GO" id="GO:0008270">
    <property type="term" value="F:zinc ion binding"/>
    <property type="evidence" value="ECO:0007669"/>
    <property type="project" value="UniProtKB-KW"/>
</dbReference>
<protein>
    <submittedName>
        <fullName evidence="7">TRIM56</fullName>
        <ecNumber evidence="7">2.3.2.27</ecNumber>
    </submittedName>
</protein>
<dbReference type="PROSITE" id="PS50119">
    <property type="entry name" value="ZF_BBOX"/>
    <property type="match status" value="2"/>
</dbReference>
<dbReference type="SUPFAM" id="SSF57850">
    <property type="entry name" value="RING/U-box"/>
    <property type="match status" value="1"/>
</dbReference>
<dbReference type="InterPro" id="IPR027370">
    <property type="entry name" value="Znf-RING_euk"/>
</dbReference>
<keyword evidence="1" id="KW-0479">Metal-binding</keyword>
<keyword evidence="7" id="KW-0012">Acyltransferase</keyword>
<dbReference type="PANTHER" id="PTHR25462">
    <property type="entry name" value="BONUS, ISOFORM C-RELATED"/>
    <property type="match status" value="1"/>
</dbReference>
<dbReference type="PROSITE" id="PS00518">
    <property type="entry name" value="ZF_RING_1"/>
    <property type="match status" value="1"/>
</dbReference>
<dbReference type="Pfam" id="PF13445">
    <property type="entry name" value="zf-RING_UBOX"/>
    <property type="match status" value="1"/>
</dbReference>
<accession>A0A6J8DG45</accession>
<sequence length="292" mass="33336">MATSSKDLEHFDDLLTCTICLETFKFPKYLPCLHTFCEACIQTHIVSSTQKEKESEGFKCPVCRKIVSYSKTAEKPETWASTLPTNYFVMSMLDKRAIHRSKKLCNSCQVNNKTQEAISWCTICEEAFCEQCDECHKSFKFSAKHKLVSIKDIQAGNSDFKISGVLSCEEHPEKIVEVYCMDHSKPCCTLCATLSHRKYENVTSIENVATGIKESKHTTNLGKTLDVRNKEIDEILENRKDCLSKIETTSENIIQEMSTLKREIIGHLDKLENKIKVELNSSKKTCRHAINR</sequence>
<dbReference type="EMBL" id="CACVKT020007309">
    <property type="protein sequence ID" value="CAC5407036.1"/>
    <property type="molecule type" value="Genomic_DNA"/>
</dbReference>
<dbReference type="Pfam" id="PF00643">
    <property type="entry name" value="zf-B_box"/>
    <property type="match status" value="1"/>
</dbReference>